<dbReference type="AlphaFoldDB" id="A0A512AGB1"/>
<dbReference type="Pfam" id="PF05954">
    <property type="entry name" value="Phage_GPD"/>
    <property type="match status" value="1"/>
</dbReference>
<dbReference type="Proteomes" id="UP000321464">
    <property type="component" value="Unassembled WGS sequence"/>
</dbReference>
<dbReference type="SUPFAM" id="SSF69279">
    <property type="entry name" value="Phage tail proteins"/>
    <property type="match status" value="1"/>
</dbReference>
<name>A0A512AGB1_9SPHN</name>
<organism evidence="1 2">
    <name type="scientific">Novosphingobium sediminis</name>
    <dbReference type="NCBI Taxonomy" id="707214"/>
    <lineage>
        <taxon>Bacteria</taxon>
        <taxon>Pseudomonadati</taxon>
        <taxon>Pseudomonadota</taxon>
        <taxon>Alphaproteobacteria</taxon>
        <taxon>Sphingomonadales</taxon>
        <taxon>Sphingomonadaceae</taxon>
        <taxon>Novosphingobium</taxon>
    </lineage>
</organism>
<dbReference type="RefSeq" id="WP_147158118.1">
    <property type="nucleotide sequence ID" value="NZ_BJYR01000003.1"/>
</dbReference>
<protein>
    <submittedName>
        <fullName evidence="1">Uncharacterized protein</fullName>
    </submittedName>
</protein>
<accession>A0A512AGB1</accession>
<gene>
    <name evidence="1" type="ORF">NSE01_05660</name>
</gene>
<dbReference type="Gene3D" id="2.30.110.50">
    <property type="match status" value="1"/>
</dbReference>
<comment type="caution">
    <text evidence="1">The sequence shown here is derived from an EMBL/GenBank/DDBJ whole genome shotgun (WGS) entry which is preliminary data.</text>
</comment>
<sequence>MALGCEVLPGGTSDPGFTQPARVEIVEAVGASTTFVLSYDIAIADGDLQLVSDDALGPEAELAVRVVDGASTAILVRGPVTRQRIAVATGGDGSTLDVIGGDVTIAMAREVQVKVWPSTTDDAAIRELLGKAGIAPEQIALPTSVVHDETKNALVQRESDLHLLRRLARRNGCWFWITYDAKTTLASAHVVRPPVDQAPAAVFHLAGADRNIDDAVIEWDAERVVATDAANRDIFAASDMDGSVDRSPLTPMADKALADIVTSPRRARLTHPVDDAGDLITRSEAALIEEGWFVTATLAVRERRLKQVVRTHTVAELHGAGKRHSGKYLVARVAHSIDANDHLMTVTLVRNGWN</sequence>
<dbReference type="Gene3D" id="3.55.50.10">
    <property type="entry name" value="Baseplate protein-like domains"/>
    <property type="match status" value="1"/>
</dbReference>
<evidence type="ECO:0000313" key="2">
    <source>
        <dbReference type="Proteomes" id="UP000321464"/>
    </source>
</evidence>
<dbReference type="EMBL" id="BJYR01000003">
    <property type="protein sequence ID" value="GEN98733.1"/>
    <property type="molecule type" value="Genomic_DNA"/>
</dbReference>
<dbReference type="OrthoDB" id="262740at2"/>
<keyword evidence="2" id="KW-1185">Reference proteome</keyword>
<reference evidence="1 2" key="1">
    <citation type="submission" date="2019-07" db="EMBL/GenBank/DDBJ databases">
        <title>Whole genome shotgun sequence of Novosphingobium sediminis NBRC 106119.</title>
        <authorList>
            <person name="Hosoyama A."/>
            <person name="Uohara A."/>
            <person name="Ohji S."/>
            <person name="Ichikawa N."/>
        </authorList>
    </citation>
    <scope>NUCLEOTIDE SEQUENCE [LARGE SCALE GENOMIC DNA]</scope>
    <source>
        <strain evidence="1 2">NBRC 106119</strain>
    </source>
</reference>
<evidence type="ECO:0000313" key="1">
    <source>
        <dbReference type="EMBL" id="GEN98733.1"/>
    </source>
</evidence>
<proteinExistence type="predicted"/>